<dbReference type="SMART" id="SM00220">
    <property type="entry name" value="S_TKc"/>
    <property type="match status" value="1"/>
</dbReference>
<reference evidence="9" key="1">
    <citation type="journal article" date="2019" name="Int. J. Syst. Evol. Microbiol.">
        <title>The Global Catalogue of Microorganisms (GCM) 10K type strain sequencing project: providing services to taxonomists for standard genome sequencing and annotation.</title>
        <authorList>
            <consortium name="The Broad Institute Genomics Platform"/>
            <consortium name="The Broad Institute Genome Sequencing Center for Infectious Disease"/>
            <person name="Wu L."/>
            <person name="Ma J."/>
        </authorList>
    </citation>
    <scope>NUCLEOTIDE SEQUENCE [LARGE SCALE GENOMIC DNA]</scope>
    <source>
        <strain evidence="9">CGMCC 4.7144</strain>
    </source>
</reference>
<protein>
    <submittedName>
        <fullName evidence="8">Protein kinase</fullName>
    </submittedName>
</protein>
<name>A0ABW1H679_9ACTN</name>
<sequence length="713" mass="75725">MQESRPLVVTTRYDFVKLIGQGGMGRVWKARDKMLHRDVAIKEMVLPPGLTDEARDELRVRSLREARAIAKLDNVNAVRLFDVLAGDAGDLWIVMEYVPSRSLQQAIATDGPIPPGRTAEIGRGVLNALQAAHRTGVVHRDVKPANILLAHDGRIVLTDFGLATAIDDPQLTSVGIVLGSPAYISPERAIAGTVGPEGDLWSLGVTLFTAVEGRSPYARPSSAMSIAALATEPPPVPERAGPLAPVLEGLLRKDPAQRIDATTAERMLRQVIREASGGGPRAGRAEAGTAGVRPDAPVPSVTMLRPSGEPAPASADLPTMAAVGSVGSVDDGGNDAATVSSGDTTAATPTHRTRRRWALGGVAALLVVGLAVGIPLVTHGAADEAGTGPITPGGVPAAADAGQAPVTGTTSTSPSTPQTALTWTTYRDTSGFVLPVPDGWQVNRRDRRVEFREPGGGRVLLVSRTDSPNSNPLAELKAQDKARSTDKHYRGYRRVKLTSVDYHLGGADWEFTYTAGAKQATHVRRRTFRTAKRTGYTIEWSTPEAVWADSEAAFERITSGFRPTTDPSVTPSTQTGATPSAQPSASARTITETWVNDTELTYTGKWSRFPDRPFGDYRNDVTVTTEPGASAQYTFTGTGVAYLSEMKVDMGNLDVYLDGVFQANVSLAKTESRTAQQVAYQTTGLTPGQHTIKIVYKGPSALGMIDALKIFAG</sequence>
<feature type="region of interest" description="Disordered" evidence="5">
    <location>
        <begin position="560"/>
        <end position="587"/>
    </location>
</feature>
<dbReference type="PROSITE" id="PS00108">
    <property type="entry name" value="PROTEIN_KINASE_ST"/>
    <property type="match status" value="1"/>
</dbReference>
<keyword evidence="8" id="KW-0808">Transferase</keyword>
<evidence type="ECO:0000256" key="3">
    <source>
        <dbReference type="ARBA" id="ARBA00022840"/>
    </source>
</evidence>
<dbReference type="CDD" id="cd14014">
    <property type="entry name" value="STKc_PknB_like"/>
    <property type="match status" value="1"/>
</dbReference>
<dbReference type="InterPro" id="IPR008271">
    <property type="entry name" value="Ser/Thr_kinase_AS"/>
</dbReference>
<dbReference type="InterPro" id="IPR011009">
    <property type="entry name" value="Kinase-like_dom_sf"/>
</dbReference>
<dbReference type="Proteomes" id="UP001596226">
    <property type="component" value="Unassembled WGS sequence"/>
</dbReference>
<evidence type="ECO:0000256" key="1">
    <source>
        <dbReference type="ARBA" id="ARBA00008874"/>
    </source>
</evidence>
<feature type="transmembrane region" description="Helical" evidence="6">
    <location>
        <begin position="357"/>
        <end position="377"/>
    </location>
</feature>
<dbReference type="GO" id="GO:0016301">
    <property type="term" value="F:kinase activity"/>
    <property type="evidence" value="ECO:0007669"/>
    <property type="project" value="UniProtKB-KW"/>
</dbReference>
<evidence type="ECO:0000313" key="9">
    <source>
        <dbReference type="Proteomes" id="UP001596226"/>
    </source>
</evidence>
<dbReference type="EMBL" id="JBHSQS010000006">
    <property type="protein sequence ID" value="MFC5924097.1"/>
    <property type="molecule type" value="Genomic_DNA"/>
</dbReference>
<keyword evidence="6" id="KW-0812">Transmembrane</keyword>
<keyword evidence="9" id="KW-1185">Reference proteome</keyword>
<keyword evidence="2 4" id="KW-0547">Nucleotide-binding</keyword>
<feature type="domain" description="Protein kinase" evidence="7">
    <location>
        <begin position="13"/>
        <end position="272"/>
    </location>
</feature>
<dbReference type="SUPFAM" id="SSF56112">
    <property type="entry name" value="Protein kinase-like (PK-like)"/>
    <property type="match status" value="1"/>
</dbReference>
<accession>A0ABW1H679</accession>
<organism evidence="8 9">
    <name type="scientific">Micromonospora vulcania</name>
    <dbReference type="NCBI Taxonomy" id="1441873"/>
    <lineage>
        <taxon>Bacteria</taxon>
        <taxon>Bacillati</taxon>
        <taxon>Actinomycetota</taxon>
        <taxon>Actinomycetes</taxon>
        <taxon>Micromonosporales</taxon>
        <taxon>Micromonosporaceae</taxon>
        <taxon>Micromonospora</taxon>
    </lineage>
</organism>
<dbReference type="InterPro" id="IPR051931">
    <property type="entry name" value="PAK3-like"/>
</dbReference>
<dbReference type="PROSITE" id="PS50011">
    <property type="entry name" value="PROTEIN_KINASE_DOM"/>
    <property type="match status" value="1"/>
</dbReference>
<evidence type="ECO:0000256" key="5">
    <source>
        <dbReference type="SAM" id="MobiDB-lite"/>
    </source>
</evidence>
<keyword evidence="8" id="KW-0418">Kinase</keyword>
<evidence type="ECO:0000313" key="8">
    <source>
        <dbReference type="EMBL" id="MFC5924097.1"/>
    </source>
</evidence>
<dbReference type="Gene3D" id="2.60.120.260">
    <property type="entry name" value="Galactose-binding domain-like"/>
    <property type="match status" value="1"/>
</dbReference>
<feature type="binding site" evidence="4">
    <location>
        <position position="42"/>
    </location>
    <ligand>
        <name>ATP</name>
        <dbReference type="ChEBI" id="CHEBI:30616"/>
    </ligand>
</feature>
<dbReference type="PANTHER" id="PTHR45832:SF22">
    <property type="entry name" value="SERINE_THREONINE-PROTEIN KINASE SAMKA-RELATED"/>
    <property type="match status" value="1"/>
</dbReference>
<comment type="similarity">
    <text evidence="1">Belongs to the protein kinase superfamily. STE Ser/Thr protein kinase family. STE20 subfamily.</text>
</comment>
<keyword evidence="6" id="KW-1133">Transmembrane helix</keyword>
<feature type="region of interest" description="Disordered" evidence="5">
    <location>
        <begin position="276"/>
        <end position="299"/>
    </location>
</feature>
<dbReference type="Pfam" id="PF00069">
    <property type="entry name" value="Pkinase"/>
    <property type="match status" value="1"/>
</dbReference>
<proteinExistence type="inferred from homology"/>
<dbReference type="PROSITE" id="PS00107">
    <property type="entry name" value="PROTEIN_KINASE_ATP"/>
    <property type="match status" value="1"/>
</dbReference>
<feature type="region of interest" description="Disordered" evidence="5">
    <location>
        <begin position="387"/>
        <end position="419"/>
    </location>
</feature>
<comment type="caution">
    <text evidence="8">The sequence shown here is derived from an EMBL/GenBank/DDBJ whole genome shotgun (WGS) entry which is preliminary data.</text>
</comment>
<dbReference type="InterPro" id="IPR017441">
    <property type="entry name" value="Protein_kinase_ATP_BS"/>
</dbReference>
<evidence type="ECO:0000256" key="6">
    <source>
        <dbReference type="SAM" id="Phobius"/>
    </source>
</evidence>
<dbReference type="RefSeq" id="WP_377510096.1">
    <property type="nucleotide sequence ID" value="NZ_JBHSQS010000006.1"/>
</dbReference>
<feature type="compositionally biased region" description="Low complexity" evidence="5">
    <location>
        <begin position="405"/>
        <end position="419"/>
    </location>
</feature>
<keyword evidence="3 4" id="KW-0067">ATP-binding</keyword>
<dbReference type="InterPro" id="IPR000719">
    <property type="entry name" value="Prot_kinase_dom"/>
</dbReference>
<dbReference type="Gene3D" id="1.10.510.10">
    <property type="entry name" value="Transferase(Phosphotransferase) domain 1"/>
    <property type="match status" value="1"/>
</dbReference>
<evidence type="ECO:0000256" key="2">
    <source>
        <dbReference type="ARBA" id="ARBA00022741"/>
    </source>
</evidence>
<gene>
    <name evidence="8" type="ORF">ACFQGL_12165</name>
</gene>
<dbReference type="Gene3D" id="3.30.200.20">
    <property type="entry name" value="Phosphorylase Kinase, domain 1"/>
    <property type="match status" value="1"/>
</dbReference>
<keyword evidence="6" id="KW-0472">Membrane</keyword>
<dbReference type="PANTHER" id="PTHR45832">
    <property type="entry name" value="SERINE/THREONINE-PROTEIN KINASE SAMKA-RELATED-RELATED"/>
    <property type="match status" value="1"/>
</dbReference>
<feature type="compositionally biased region" description="Polar residues" evidence="5">
    <location>
        <begin position="561"/>
        <end position="587"/>
    </location>
</feature>
<evidence type="ECO:0000256" key="4">
    <source>
        <dbReference type="PROSITE-ProRule" id="PRU10141"/>
    </source>
</evidence>
<evidence type="ECO:0000259" key="7">
    <source>
        <dbReference type="PROSITE" id="PS50011"/>
    </source>
</evidence>